<sequence length="1246" mass="142938">MAEKESEHEVIERLITKLKESEERNQELTNKVNELNSFIQKQNIYIQKLREEINAKELAFSQHQQQQHQQKNGSTSKEKSPKTPLSIKTTIPNQGVISYKYSKFASPTTDGFMSSTLSPIFHVEHIRHSSTDDNIVSKDDIHKRKLSHSSQFGKETKYSQSENNIMLSSSKSIDSVNNDSNLNLNNSLNDFEDKEISSDQITVYIQKLEFCKNERNKKDIAFVISIRNSDSGDELWRIRKSYSDIQNLENNIKTNYPKEKTQNIGKLPERNLNGLKLESKQIQLKITMEIYIQHLCNIFKNSVEIADFLSKDIIETDNNIDSTKQTCIKSGYLFKKNNFMGWRTKYFVLDEKKLSFYESKDGEPNGIINLKHAKVMTVTSSGLNKEKFHHAFRIIEYKDEKGGLSKASEDKIFAKHLLCSENDNDRDEWVEKIKFVVTKLKEEDNNINASSTLNSSNNLIFKSKSNNTSFDVNDSFENSINEINKDHILGSKEIILSPIDASNSNGNDNEIKNENNDSNSSNNEDDENKNSSSNDNGISGNNEVDTPQNNNNGWDSSEEEEDVNIILDYDEKNYLPEGFNFEDFEKQGMDINEYIKNNALKQNNYNNETNEEEEEEEEEEVEVEVEEENNNIINDNDYDNRKNEKDEEDNDSPNEKVDNDDSNNNSPNEKVDDDDSNNNSTNEKVDDDDNNEKIDNNNKNNKSNKKDIVIDDNERVMKQMIPPPLVPKTKMAFAKTKLMKEEKQKKLHFSFYKFKKNNTNDVDIKESVPNKYKKVFGVNLETAVKNSKVKDDYELPAIVYRCIEYLDAKGAYEEEGIYRLSGSKATIQLLKNRFDKYGDVNLLQDKEIYDVHVITGLLKLYLRELPTTIMTKEFQPRFIEIASIPDREEKIKALGNLISYLPLANYTLLRCLAAHLVRIVQNSDLNKMTLSNIAIVFGPTLGIPIGLFVLILSEFEAVFCWTTLKESEEEENIMSILFNGPEDYLNVHSISKAQNEARNKMGLSSTKNSNFQRNSRLKNTRSSPGLFNEISQSEEKKNGENNLLRDGNHSSDNSDSEILPINSDNLITGSIKLRGRSNTTINTISKNSESLNNNNNNNNNKLVSIIKEESNTKELLKLDSEVEDIINRRCSNLSNESKDTIQSMEKSSYTSKRKKRQERSSSLSISTQSQGDYIKNLRRLSCDESPSSVKAVFNRNSQDYMVGIPDNFRLSEMLAKEIKIKDNEGIMEGKEIRYSKVSYAHRSLAQ</sequence>
<dbReference type="InterPro" id="IPR011993">
    <property type="entry name" value="PH-like_dom_sf"/>
</dbReference>
<gene>
    <name evidence="5" type="ORF">LY90DRAFT_381425</name>
</gene>
<feature type="region of interest" description="Disordered" evidence="2">
    <location>
        <begin position="500"/>
        <end position="560"/>
    </location>
</feature>
<dbReference type="InterPro" id="IPR000198">
    <property type="entry name" value="RhoGAP_dom"/>
</dbReference>
<dbReference type="Proteomes" id="UP000193920">
    <property type="component" value="Unassembled WGS sequence"/>
</dbReference>
<feature type="compositionally biased region" description="Acidic residues" evidence="2">
    <location>
        <begin position="609"/>
        <end position="629"/>
    </location>
</feature>
<dbReference type="Pfam" id="PF00620">
    <property type="entry name" value="RhoGAP"/>
    <property type="match status" value="1"/>
</dbReference>
<dbReference type="Pfam" id="PF00169">
    <property type="entry name" value="PH"/>
    <property type="match status" value="1"/>
</dbReference>
<feature type="region of interest" description="Disordered" evidence="2">
    <location>
        <begin position="602"/>
        <end position="712"/>
    </location>
</feature>
<evidence type="ECO:0000313" key="5">
    <source>
        <dbReference type="EMBL" id="ORY58595.1"/>
    </source>
</evidence>
<dbReference type="SMART" id="SM00324">
    <property type="entry name" value="RhoGAP"/>
    <property type="match status" value="1"/>
</dbReference>
<dbReference type="SUPFAM" id="SSF64268">
    <property type="entry name" value="PX domain"/>
    <property type="match status" value="1"/>
</dbReference>
<feature type="region of interest" description="Disordered" evidence="2">
    <location>
        <begin position="60"/>
        <end position="88"/>
    </location>
</feature>
<evidence type="ECO:0000259" key="4">
    <source>
        <dbReference type="PROSITE" id="PS50238"/>
    </source>
</evidence>
<organism evidence="5 6">
    <name type="scientific">Neocallimastix californiae</name>
    <dbReference type="NCBI Taxonomy" id="1754190"/>
    <lineage>
        <taxon>Eukaryota</taxon>
        <taxon>Fungi</taxon>
        <taxon>Fungi incertae sedis</taxon>
        <taxon>Chytridiomycota</taxon>
        <taxon>Chytridiomycota incertae sedis</taxon>
        <taxon>Neocallimastigomycetes</taxon>
        <taxon>Neocallimastigales</taxon>
        <taxon>Neocallimastigaceae</taxon>
        <taxon>Neocallimastix</taxon>
    </lineage>
</organism>
<dbReference type="EMBL" id="MCOG01000066">
    <property type="protein sequence ID" value="ORY58595.1"/>
    <property type="molecule type" value="Genomic_DNA"/>
</dbReference>
<feature type="compositionally biased region" description="Polar residues" evidence="2">
    <location>
        <begin position="1020"/>
        <end position="1031"/>
    </location>
</feature>
<dbReference type="GO" id="GO:0035091">
    <property type="term" value="F:phosphatidylinositol binding"/>
    <property type="evidence" value="ECO:0007669"/>
    <property type="project" value="InterPro"/>
</dbReference>
<dbReference type="Gene3D" id="2.30.29.30">
    <property type="entry name" value="Pleckstrin-homology domain (PH domain)/Phosphotyrosine-binding domain (PTB)"/>
    <property type="match status" value="1"/>
</dbReference>
<dbReference type="PROSITE" id="PS50003">
    <property type="entry name" value="PH_DOMAIN"/>
    <property type="match status" value="1"/>
</dbReference>
<dbReference type="PANTHER" id="PTHR23176:SF129">
    <property type="entry name" value="RHO GTPASE ACTIVATING PROTEIN AT 16F, ISOFORM E-RELATED"/>
    <property type="match status" value="1"/>
</dbReference>
<feature type="domain" description="Rho-GAP" evidence="4">
    <location>
        <begin position="778"/>
        <end position="985"/>
    </location>
</feature>
<dbReference type="PANTHER" id="PTHR23176">
    <property type="entry name" value="RHO/RAC/CDC GTPASE-ACTIVATING PROTEIN"/>
    <property type="match status" value="1"/>
</dbReference>
<keyword evidence="6" id="KW-1185">Reference proteome</keyword>
<feature type="compositionally biased region" description="Polar residues" evidence="2">
    <location>
        <begin position="1136"/>
        <end position="1150"/>
    </location>
</feature>
<keyword evidence="1" id="KW-0343">GTPase activation</keyword>
<feature type="region of interest" description="Disordered" evidence="2">
    <location>
        <begin position="1136"/>
        <end position="1169"/>
    </location>
</feature>
<feature type="domain" description="PH" evidence="3">
    <location>
        <begin position="326"/>
        <end position="438"/>
    </location>
</feature>
<proteinExistence type="predicted"/>
<evidence type="ECO:0000256" key="1">
    <source>
        <dbReference type="ARBA" id="ARBA00022468"/>
    </source>
</evidence>
<comment type="caution">
    <text evidence="5">The sequence shown here is derived from an EMBL/GenBank/DDBJ whole genome shotgun (WGS) entry which is preliminary data.</text>
</comment>
<dbReference type="GO" id="GO:0005737">
    <property type="term" value="C:cytoplasm"/>
    <property type="evidence" value="ECO:0007669"/>
    <property type="project" value="TreeGrafter"/>
</dbReference>
<dbReference type="Gene3D" id="3.30.1520.10">
    <property type="entry name" value="Phox-like domain"/>
    <property type="match status" value="1"/>
</dbReference>
<evidence type="ECO:0000259" key="3">
    <source>
        <dbReference type="PROSITE" id="PS50003"/>
    </source>
</evidence>
<feature type="compositionally biased region" description="Low complexity" evidence="2">
    <location>
        <begin position="530"/>
        <end position="542"/>
    </location>
</feature>
<reference evidence="5 6" key="1">
    <citation type="submission" date="2016-08" db="EMBL/GenBank/DDBJ databases">
        <title>A Parts List for Fungal Cellulosomes Revealed by Comparative Genomics.</title>
        <authorList>
            <consortium name="DOE Joint Genome Institute"/>
            <person name="Haitjema C.H."/>
            <person name="Gilmore S.P."/>
            <person name="Henske J.K."/>
            <person name="Solomon K.V."/>
            <person name="De Groot R."/>
            <person name="Kuo A."/>
            <person name="Mondo S.J."/>
            <person name="Salamov A.A."/>
            <person name="Labutti K."/>
            <person name="Zhao Z."/>
            <person name="Chiniquy J."/>
            <person name="Barry K."/>
            <person name="Brewer H.M."/>
            <person name="Purvine S.O."/>
            <person name="Wright A.T."/>
            <person name="Boxma B."/>
            <person name="Van Alen T."/>
            <person name="Hackstein J.H."/>
            <person name="Baker S.E."/>
            <person name="Grigoriev I.V."/>
            <person name="O'Malley M.A."/>
        </authorList>
    </citation>
    <scope>NUCLEOTIDE SEQUENCE [LARGE SCALE GENOMIC DNA]</scope>
    <source>
        <strain evidence="5 6">G1</strain>
    </source>
</reference>
<dbReference type="CDD" id="cd06093">
    <property type="entry name" value="PX_domain"/>
    <property type="match status" value="1"/>
</dbReference>
<dbReference type="OrthoDB" id="185175at2759"/>
<feature type="compositionally biased region" description="Polar residues" evidence="2">
    <location>
        <begin position="543"/>
        <end position="555"/>
    </location>
</feature>
<evidence type="ECO:0000313" key="6">
    <source>
        <dbReference type="Proteomes" id="UP000193920"/>
    </source>
</evidence>
<dbReference type="InterPro" id="IPR036871">
    <property type="entry name" value="PX_dom_sf"/>
</dbReference>
<dbReference type="InterPro" id="IPR050729">
    <property type="entry name" value="Rho-GAP"/>
</dbReference>
<dbReference type="SUPFAM" id="SSF50729">
    <property type="entry name" value="PH domain-like"/>
    <property type="match status" value="1"/>
</dbReference>
<dbReference type="PROSITE" id="PS50238">
    <property type="entry name" value="RHOGAP"/>
    <property type="match status" value="1"/>
</dbReference>
<feature type="compositionally biased region" description="Low complexity" evidence="2">
    <location>
        <begin position="1160"/>
        <end position="1169"/>
    </location>
</feature>
<dbReference type="Gene3D" id="1.10.555.10">
    <property type="entry name" value="Rho GTPase activation protein"/>
    <property type="match status" value="1"/>
</dbReference>
<dbReference type="STRING" id="1754190.A0A1Y2DIG4"/>
<dbReference type="AlphaFoldDB" id="A0A1Y2DIG4"/>
<feature type="compositionally biased region" description="Polar residues" evidence="2">
    <location>
        <begin position="999"/>
        <end position="1014"/>
    </location>
</feature>
<name>A0A1Y2DIG4_9FUNG</name>
<dbReference type="InterPro" id="IPR001849">
    <property type="entry name" value="PH_domain"/>
</dbReference>
<dbReference type="InterPro" id="IPR008936">
    <property type="entry name" value="Rho_GTPase_activation_prot"/>
</dbReference>
<dbReference type="SMART" id="SM00233">
    <property type="entry name" value="PH"/>
    <property type="match status" value="1"/>
</dbReference>
<dbReference type="SUPFAM" id="SSF48350">
    <property type="entry name" value="GTPase activation domain, GAP"/>
    <property type="match status" value="1"/>
</dbReference>
<dbReference type="GO" id="GO:0005096">
    <property type="term" value="F:GTPase activator activity"/>
    <property type="evidence" value="ECO:0007669"/>
    <property type="project" value="UniProtKB-KW"/>
</dbReference>
<accession>A0A1Y2DIG4</accession>
<evidence type="ECO:0000256" key="2">
    <source>
        <dbReference type="SAM" id="MobiDB-lite"/>
    </source>
</evidence>
<dbReference type="GO" id="GO:0007165">
    <property type="term" value="P:signal transduction"/>
    <property type="evidence" value="ECO:0007669"/>
    <property type="project" value="InterPro"/>
</dbReference>
<feature type="region of interest" description="Disordered" evidence="2">
    <location>
        <begin position="999"/>
        <end position="1061"/>
    </location>
</feature>
<protein>
    <submittedName>
        <fullName evidence="5">RhoGAP-domain-containing protein</fullName>
    </submittedName>
</protein>